<reference evidence="2 3" key="1">
    <citation type="journal article" date="2016" name="BMC Genomics">
        <title>Type VI secretion systems of human gut Bacteroidales segregate into three genetic architectures, two of which are contained on mobile genetic elements.</title>
        <authorList>
            <person name="Coyne M.J."/>
            <person name="Roelofs K.G."/>
            <person name="Comstock L.E."/>
        </authorList>
    </citation>
    <scope>NUCLEOTIDE SEQUENCE [LARGE SCALE GENOMIC DNA]</scope>
    <source>
        <strain evidence="2 3">CL09T03C01</strain>
    </source>
</reference>
<dbReference type="EMBL" id="LRGC01000027">
    <property type="protein sequence ID" value="KWR51868.1"/>
    <property type="molecule type" value="Genomic_DNA"/>
</dbReference>
<keyword evidence="1" id="KW-0175">Coiled coil</keyword>
<accession>A0A125MET0</accession>
<evidence type="ECO:0000313" key="3">
    <source>
        <dbReference type="Proteomes" id="UP000056419"/>
    </source>
</evidence>
<comment type="caution">
    <text evidence="2">The sequence shown here is derived from an EMBL/GenBank/DDBJ whole genome shotgun (WGS) entry which is preliminary data.</text>
</comment>
<proteinExistence type="predicted"/>
<organism evidence="2 3">
    <name type="scientific">Bacteroides stercoris</name>
    <dbReference type="NCBI Taxonomy" id="46506"/>
    <lineage>
        <taxon>Bacteria</taxon>
        <taxon>Pseudomonadati</taxon>
        <taxon>Bacteroidota</taxon>
        <taxon>Bacteroidia</taxon>
        <taxon>Bacteroidales</taxon>
        <taxon>Bacteroidaceae</taxon>
        <taxon>Bacteroides</taxon>
    </lineage>
</organism>
<dbReference type="PATRIC" id="fig|46506.5.peg.3345"/>
<dbReference type="STRING" id="46506.AA415_03108"/>
<dbReference type="PROSITE" id="PS51257">
    <property type="entry name" value="PROKAR_LIPOPROTEIN"/>
    <property type="match status" value="1"/>
</dbReference>
<dbReference type="RefSeq" id="WP_060386633.1">
    <property type="nucleotide sequence ID" value="NZ_LRGC01000027.1"/>
</dbReference>
<dbReference type="AlphaFoldDB" id="A0A125MET0"/>
<protein>
    <submittedName>
        <fullName evidence="2">SPFH domain family protein</fullName>
    </submittedName>
</protein>
<keyword evidence="3" id="KW-1185">Reference proteome</keyword>
<evidence type="ECO:0000313" key="2">
    <source>
        <dbReference type="EMBL" id="KWR51868.1"/>
    </source>
</evidence>
<gene>
    <name evidence="2" type="ORF">AA415_03108</name>
</gene>
<name>A0A125MET0_BACSE</name>
<feature type="coiled-coil region" evidence="1">
    <location>
        <begin position="194"/>
        <end position="223"/>
    </location>
</feature>
<sequence length="263" mass="30289">MKTKIKCMLVAFMATVIFSSCERVAPNYAGVLMENYGKDGKEDFKIVSGKVSTWEWGTELFQVPLFEQRGGFQKSVTLKAADNTEFNATPLYSYRVIKDKAIDVVFDNKHIGNGDGFMRSLEDNILEPRIYDLIKEESRKYKTDTLMADGGSLAFEKKLEDIVRTEFRDRGLDLKSFSAQLEFSDRVREKIDNRNEVNTNISVIDQKIEEQKKQNELERLKTEQALITSKGLTKEILYKQFIDKWDGKTPLYGVTPEFLKITN</sequence>
<dbReference type="Proteomes" id="UP000056419">
    <property type="component" value="Unassembled WGS sequence"/>
</dbReference>
<evidence type="ECO:0000256" key="1">
    <source>
        <dbReference type="SAM" id="Coils"/>
    </source>
</evidence>